<dbReference type="InterPro" id="IPR036526">
    <property type="entry name" value="C-N_Hydrolase_sf"/>
</dbReference>
<dbReference type="PANTHER" id="PTHR43674">
    <property type="entry name" value="NITRILASE C965.09-RELATED"/>
    <property type="match status" value="1"/>
</dbReference>
<comment type="caution">
    <text evidence="3">The sequence shown here is derived from an EMBL/GenBank/DDBJ whole genome shotgun (WGS) entry which is preliminary data.</text>
</comment>
<dbReference type="EMBL" id="SJPN01000003">
    <property type="protein sequence ID" value="TWU05075.1"/>
    <property type="molecule type" value="Genomic_DNA"/>
</dbReference>
<keyword evidence="1 3" id="KW-0378">Hydrolase</keyword>
<dbReference type="GO" id="GO:0033388">
    <property type="term" value="P:putrescine biosynthetic process from arginine"/>
    <property type="evidence" value="ECO:0007669"/>
    <property type="project" value="TreeGrafter"/>
</dbReference>
<dbReference type="SUPFAM" id="SSF56317">
    <property type="entry name" value="Carbon-nitrogen hydrolase"/>
    <property type="match status" value="1"/>
</dbReference>
<dbReference type="InterPro" id="IPR050345">
    <property type="entry name" value="Aliph_Amidase/BUP"/>
</dbReference>
<dbReference type="RefSeq" id="WP_146520387.1">
    <property type="nucleotide sequence ID" value="NZ_CP151726.1"/>
</dbReference>
<accession>A0A5C6AYE7</accession>
<evidence type="ECO:0000259" key="2">
    <source>
        <dbReference type="PROSITE" id="PS50263"/>
    </source>
</evidence>
<evidence type="ECO:0000313" key="3">
    <source>
        <dbReference type="EMBL" id="TWU05075.1"/>
    </source>
</evidence>
<gene>
    <name evidence="3" type="ORF">Pla52n_31210</name>
</gene>
<dbReference type="Pfam" id="PF00795">
    <property type="entry name" value="CN_hydrolase"/>
    <property type="match status" value="1"/>
</dbReference>
<sequence>MTRTVRLALLQMRYAGSRDKTLEATERLIREATQGDSGAQVICLQELFCDAYPCQTEDHCRFDDAMPLDGPVIQMMAGLARELAIVIVVPIFEKRAAGVYHNTVVVVDADGSVAGTYRKMHIPDDPLYYEKFYFAPGDLGFKPIQTRYAKLGVGICWDQWFPETARLLSLAGAEILLFPTAIGWIDGEKEEYGAGQHDAWQTAMRAHAIANGLWLGAPNRVGKEGKVEFWGGSFITSPRGEVVAKADHESETFLAFECELDEIDVVRTHWPFLRDRRVDAYQDLTKRYLD</sequence>
<organism evidence="3 4">
    <name type="scientific">Stieleria varia</name>
    <dbReference type="NCBI Taxonomy" id="2528005"/>
    <lineage>
        <taxon>Bacteria</taxon>
        <taxon>Pseudomonadati</taxon>
        <taxon>Planctomycetota</taxon>
        <taxon>Planctomycetia</taxon>
        <taxon>Pirellulales</taxon>
        <taxon>Pirellulaceae</taxon>
        <taxon>Stieleria</taxon>
    </lineage>
</organism>
<proteinExistence type="predicted"/>
<dbReference type="EC" id="3.5.1.77" evidence="3"/>
<evidence type="ECO:0000256" key="1">
    <source>
        <dbReference type="ARBA" id="ARBA00022801"/>
    </source>
</evidence>
<dbReference type="InterPro" id="IPR003010">
    <property type="entry name" value="C-N_Hydrolase"/>
</dbReference>
<dbReference type="GO" id="GO:0050126">
    <property type="term" value="F:N-carbamoylputrescine amidase activity"/>
    <property type="evidence" value="ECO:0007669"/>
    <property type="project" value="TreeGrafter"/>
</dbReference>
<dbReference type="Gene3D" id="3.60.110.10">
    <property type="entry name" value="Carbon-nitrogen hydrolase"/>
    <property type="match status" value="1"/>
</dbReference>
<dbReference type="AlphaFoldDB" id="A0A5C6AYE7"/>
<dbReference type="FunFam" id="3.60.110.10:FF:000010">
    <property type="entry name" value="Carbon-nitrogen hydrolase"/>
    <property type="match status" value="1"/>
</dbReference>
<keyword evidence="4" id="KW-1185">Reference proteome</keyword>
<feature type="domain" description="CN hydrolase" evidence="2">
    <location>
        <begin position="5"/>
        <end position="262"/>
    </location>
</feature>
<dbReference type="OrthoDB" id="2826359at2"/>
<name>A0A5C6AYE7_9BACT</name>
<protein>
    <submittedName>
        <fullName evidence="3">N-carbamoyl-D-amino acid hydrolase</fullName>
        <ecNumber evidence="3">3.5.1.77</ecNumber>
    </submittedName>
</protein>
<dbReference type="CDD" id="cd07573">
    <property type="entry name" value="CPA"/>
    <property type="match status" value="1"/>
</dbReference>
<dbReference type="PROSITE" id="PS50263">
    <property type="entry name" value="CN_HYDROLASE"/>
    <property type="match status" value="1"/>
</dbReference>
<dbReference type="Proteomes" id="UP000320176">
    <property type="component" value="Unassembled WGS sequence"/>
</dbReference>
<dbReference type="PANTHER" id="PTHR43674:SF2">
    <property type="entry name" value="BETA-UREIDOPROPIONASE"/>
    <property type="match status" value="1"/>
</dbReference>
<evidence type="ECO:0000313" key="4">
    <source>
        <dbReference type="Proteomes" id="UP000320176"/>
    </source>
</evidence>
<reference evidence="3 4" key="1">
    <citation type="submission" date="2019-02" db="EMBL/GenBank/DDBJ databases">
        <title>Deep-cultivation of Planctomycetes and their phenomic and genomic characterization uncovers novel biology.</title>
        <authorList>
            <person name="Wiegand S."/>
            <person name="Jogler M."/>
            <person name="Boedeker C."/>
            <person name="Pinto D."/>
            <person name="Vollmers J."/>
            <person name="Rivas-Marin E."/>
            <person name="Kohn T."/>
            <person name="Peeters S.H."/>
            <person name="Heuer A."/>
            <person name="Rast P."/>
            <person name="Oberbeckmann S."/>
            <person name="Bunk B."/>
            <person name="Jeske O."/>
            <person name="Meyerdierks A."/>
            <person name="Storesund J.E."/>
            <person name="Kallscheuer N."/>
            <person name="Luecker S."/>
            <person name="Lage O.M."/>
            <person name="Pohl T."/>
            <person name="Merkel B.J."/>
            <person name="Hornburger P."/>
            <person name="Mueller R.-W."/>
            <person name="Bruemmer F."/>
            <person name="Labrenz M."/>
            <person name="Spormann A.M."/>
            <person name="Op Den Camp H."/>
            <person name="Overmann J."/>
            <person name="Amann R."/>
            <person name="Jetten M.S.M."/>
            <person name="Mascher T."/>
            <person name="Medema M.H."/>
            <person name="Devos D.P."/>
            <person name="Kaster A.-K."/>
            <person name="Ovreas L."/>
            <person name="Rohde M."/>
            <person name="Galperin M.Y."/>
            <person name="Jogler C."/>
        </authorList>
    </citation>
    <scope>NUCLEOTIDE SEQUENCE [LARGE SCALE GENOMIC DNA]</scope>
    <source>
        <strain evidence="3 4">Pla52n</strain>
    </source>
</reference>
<dbReference type="GO" id="GO:0047417">
    <property type="term" value="F:N-carbamoyl-D-amino acid hydrolase activity"/>
    <property type="evidence" value="ECO:0007669"/>
    <property type="project" value="UniProtKB-EC"/>
</dbReference>